<evidence type="ECO:0000313" key="2">
    <source>
        <dbReference type="EMBL" id="RVD93020.1"/>
    </source>
</evidence>
<comment type="caution">
    <text evidence="2">The sequence shown here is derived from an EMBL/GenBank/DDBJ whole genome shotgun (WGS) entry which is preliminary data.</text>
</comment>
<sequence length="233" mass="27647">MKKVSELICYFEKLNNENYEPRVNVVEDHEEITESHENQVATTITNQNDQPCQQKEMKMNSKESEHLELNEYPEQNTEEVEVEERKSVKELINFYESNSKLNEKINPEENKEETNEKNKKERKEDKEKTLDSNKKEIENIVESGSVKALINLFEIFAPRTHPRVLVEEKKQINRCIKFIDVKKNDMTGVLRKVYTPLESNENECRILYIIKCVKPSDLRKVFGTCIYKMPELW</sequence>
<accession>A0A437APC0</accession>
<feature type="region of interest" description="Disordered" evidence="1">
    <location>
        <begin position="56"/>
        <end position="79"/>
    </location>
</feature>
<evidence type="ECO:0000313" key="3">
    <source>
        <dbReference type="Proteomes" id="UP000282876"/>
    </source>
</evidence>
<name>A0A437APC0_9MICR</name>
<dbReference type="Proteomes" id="UP000282876">
    <property type="component" value="Unassembled WGS sequence"/>
</dbReference>
<dbReference type="VEuPathDB" id="MicrosporidiaDB:TUBRATIS_004570"/>
<evidence type="ECO:0000256" key="1">
    <source>
        <dbReference type="SAM" id="MobiDB-lite"/>
    </source>
</evidence>
<organism evidence="2 3">
    <name type="scientific">Tubulinosema ratisbonensis</name>
    <dbReference type="NCBI Taxonomy" id="291195"/>
    <lineage>
        <taxon>Eukaryota</taxon>
        <taxon>Fungi</taxon>
        <taxon>Fungi incertae sedis</taxon>
        <taxon>Microsporidia</taxon>
        <taxon>Tubulinosematoidea</taxon>
        <taxon>Tubulinosematidae</taxon>
        <taxon>Tubulinosema</taxon>
    </lineage>
</organism>
<gene>
    <name evidence="2" type="ORF">TUBRATIS_004570</name>
</gene>
<keyword evidence="3" id="KW-1185">Reference proteome</keyword>
<feature type="region of interest" description="Disordered" evidence="1">
    <location>
        <begin position="100"/>
        <end position="132"/>
    </location>
</feature>
<protein>
    <submittedName>
        <fullName evidence="2">Uncharacterized protein</fullName>
    </submittedName>
</protein>
<reference evidence="2 3" key="1">
    <citation type="submission" date="2018-10" db="EMBL/GenBank/DDBJ databases">
        <title>Draft genome sequence of the microsporidian Tubulinosema ratisbonensis.</title>
        <authorList>
            <person name="Polonais V."/>
            <person name="Peyretaillade E."/>
            <person name="Niehus S."/>
            <person name="Wawrzyniak I."/>
            <person name="Franchet A."/>
            <person name="Gaspin C."/>
            <person name="Reichstadt M."/>
            <person name="Belser C."/>
            <person name="Labadie K."/>
            <person name="Delbac F."/>
            <person name="Ferrandon D."/>
        </authorList>
    </citation>
    <scope>NUCLEOTIDE SEQUENCE [LARGE SCALE GENOMIC DNA]</scope>
    <source>
        <strain evidence="2 3">Franzen</strain>
    </source>
</reference>
<feature type="compositionally biased region" description="Basic and acidic residues" evidence="1">
    <location>
        <begin position="101"/>
        <end position="132"/>
    </location>
</feature>
<proteinExistence type="predicted"/>
<dbReference type="AlphaFoldDB" id="A0A437APC0"/>
<feature type="compositionally biased region" description="Basic and acidic residues" evidence="1">
    <location>
        <begin position="56"/>
        <end position="69"/>
    </location>
</feature>
<dbReference type="EMBL" id="RCSS01000101">
    <property type="protein sequence ID" value="RVD93020.1"/>
    <property type="molecule type" value="Genomic_DNA"/>
</dbReference>